<sequence>MKATLLDHWRISIFRLAILYGLVFTIGNIALMGLIYWQTSSYLVHRIDDSIMTMSGNFTNLTPEQAKQQVHEALQFDLRKSNLYALFSSDGSVITGNMQSLPEHVPIDGAIHQFPHLGIPPYLSSSNQSQRIDGLARARFQRLSNGSILVVGRDFTQLAEIKGIILRALIGSGSAILIIGLLSGFAFSIRPLRRINAIRATSTKIMQGELSLRMPVSSRQDELDMLSGIVNLMLEEIERLLNEVKSVTDTVAHDLRTPLTRLRLTLYRAQQLPSNDAQHQLLDSALTETDSLLRRFRALLRISEIENRQRKSGFKQINLPEILTQILELFEPLAEEAQVALTFEGNCSRTIYADPDLLLEALSNLIDNAIKFTDIGGSVHILISEPNGVVQIDITDTGCGIPPAERATVLLRFHRSMSSQNHQQKEGFGLGLSIVAAILRLHNFGLEFKDNAVGTHVRITCANDSVQNNG</sequence>
<evidence type="ECO:0000256" key="10">
    <source>
        <dbReference type="ARBA" id="ARBA00023136"/>
    </source>
</evidence>
<evidence type="ECO:0000256" key="4">
    <source>
        <dbReference type="ARBA" id="ARBA00022553"/>
    </source>
</evidence>
<evidence type="ECO:0000256" key="1">
    <source>
        <dbReference type="ARBA" id="ARBA00000085"/>
    </source>
</evidence>
<dbReference type="EC" id="2.7.13.3" evidence="3"/>
<dbReference type="SMART" id="SM00387">
    <property type="entry name" value="HATPase_c"/>
    <property type="match status" value="1"/>
</dbReference>
<accession>A0A4R5W2D4</accession>
<evidence type="ECO:0000256" key="5">
    <source>
        <dbReference type="ARBA" id="ARBA00022679"/>
    </source>
</evidence>
<dbReference type="Pfam" id="PF02518">
    <property type="entry name" value="HATPase_c"/>
    <property type="match status" value="1"/>
</dbReference>
<dbReference type="SMART" id="SM00388">
    <property type="entry name" value="HisKA"/>
    <property type="match status" value="1"/>
</dbReference>
<dbReference type="InterPro" id="IPR036890">
    <property type="entry name" value="HATPase_C_sf"/>
</dbReference>
<gene>
    <name evidence="14" type="ORF">E2I14_09070</name>
</gene>
<evidence type="ECO:0000259" key="13">
    <source>
        <dbReference type="PROSITE" id="PS50885"/>
    </source>
</evidence>
<dbReference type="SUPFAM" id="SSF55874">
    <property type="entry name" value="ATPase domain of HSP90 chaperone/DNA topoisomerase II/histidine kinase"/>
    <property type="match status" value="1"/>
</dbReference>
<dbReference type="Pfam" id="PF00672">
    <property type="entry name" value="HAMP"/>
    <property type="match status" value="1"/>
</dbReference>
<dbReference type="PANTHER" id="PTHR45436">
    <property type="entry name" value="SENSOR HISTIDINE KINASE YKOH"/>
    <property type="match status" value="1"/>
</dbReference>
<dbReference type="SUPFAM" id="SSF47384">
    <property type="entry name" value="Homodimeric domain of signal transducing histidine kinase"/>
    <property type="match status" value="1"/>
</dbReference>
<dbReference type="InterPro" id="IPR003661">
    <property type="entry name" value="HisK_dim/P_dom"/>
</dbReference>
<feature type="domain" description="HAMP" evidence="13">
    <location>
        <begin position="192"/>
        <end position="242"/>
    </location>
</feature>
<dbReference type="GO" id="GO:0005886">
    <property type="term" value="C:plasma membrane"/>
    <property type="evidence" value="ECO:0007669"/>
    <property type="project" value="TreeGrafter"/>
</dbReference>
<dbReference type="Gene3D" id="3.30.565.10">
    <property type="entry name" value="Histidine kinase-like ATPase, C-terminal domain"/>
    <property type="match status" value="1"/>
</dbReference>
<keyword evidence="7 14" id="KW-0418">Kinase</keyword>
<evidence type="ECO:0000256" key="9">
    <source>
        <dbReference type="ARBA" id="ARBA00023012"/>
    </source>
</evidence>
<evidence type="ECO:0000259" key="12">
    <source>
        <dbReference type="PROSITE" id="PS50109"/>
    </source>
</evidence>
<dbReference type="InterPro" id="IPR050428">
    <property type="entry name" value="TCS_sensor_his_kinase"/>
</dbReference>
<comment type="catalytic activity">
    <reaction evidence="1">
        <text>ATP + protein L-histidine = ADP + protein N-phospho-L-histidine.</text>
        <dbReference type="EC" id="2.7.13.3"/>
    </reaction>
</comment>
<dbReference type="PROSITE" id="PS50885">
    <property type="entry name" value="HAMP"/>
    <property type="match status" value="1"/>
</dbReference>
<evidence type="ECO:0000256" key="3">
    <source>
        <dbReference type="ARBA" id="ARBA00012438"/>
    </source>
</evidence>
<protein>
    <recommendedName>
        <fullName evidence="3">histidine kinase</fullName>
        <ecNumber evidence="3">2.7.13.3</ecNumber>
    </recommendedName>
</protein>
<dbReference type="Pfam" id="PF00512">
    <property type="entry name" value="HisKA"/>
    <property type="match status" value="1"/>
</dbReference>
<evidence type="ECO:0000256" key="11">
    <source>
        <dbReference type="SAM" id="Phobius"/>
    </source>
</evidence>
<keyword evidence="5" id="KW-0808">Transferase</keyword>
<keyword evidence="10 11" id="KW-0472">Membrane</keyword>
<dbReference type="PROSITE" id="PS50109">
    <property type="entry name" value="HIS_KIN"/>
    <property type="match status" value="1"/>
</dbReference>
<dbReference type="AlphaFoldDB" id="A0A4R5W2D4"/>
<dbReference type="SUPFAM" id="SSF158472">
    <property type="entry name" value="HAMP domain-like"/>
    <property type="match status" value="1"/>
</dbReference>
<evidence type="ECO:0000256" key="7">
    <source>
        <dbReference type="ARBA" id="ARBA00022777"/>
    </source>
</evidence>
<evidence type="ECO:0000313" key="15">
    <source>
        <dbReference type="Proteomes" id="UP000294829"/>
    </source>
</evidence>
<comment type="caution">
    <text evidence="14">The sequence shown here is derived from an EMBL/GenBank/DDBJ whole genome shotgun (WGS) entry which is preliminary data.</text>
</comment>
<feature type="domain" description="Histidine kinase" evidence="12">
    <location>
        <begin position="250"/>
        <end position="445"/>
    </location>
</feature>
<keyword evidence="4" id="KW-0597">Phosphoprotein</keyword>
<dbReference type="GO" id="GO:0000155">
    <property type="term" value="F:phosphorelay sensor kinase activity"/>
    <property type="evidence" value="ECO:0007669"/>
    <property type="project" value="InterPro"/>
</dbReference>
<proteinExistence type="predicted"/>
<dbReference type="Proteomes" id="UP000294829">
    <property type="component" value="Unassembled WGS sequence"/>
</dbReference>
<keyword evidence="8 11" id="KW-1133">Transmembrane helix</keyword>
<keyword evidence="9" id="KW-0902">Two-component regulatory system</keyword>
<evidence type="ECO:0000256" key="2">
    <source>
        <dbReference type="ARBA" id="ARBA00004370"/>
    </source>
</evidence>
<dbReference type="Gene3D" id="1.10.287.130">
    <property type="match status" value="1"/>
</dbReference>
<organism evidence="14 15">
    <name type="scientific">Sapientia aquatica</name>
    <dbReference type="NCBI Taxonomy" id="1549640"/>
    <lineage>
        <taxon>Bacteria</taxon>
        <taxon>Pseudomonadati</taxon>
        <taxon>Pseudomonadota</taxon>
        <taxon>Betaproteobacteria</taxon>
        <taxon>Burkholderiales</taxon>
        <taxon>Oxalobacteraceae</taxon>
        <taxon>Sapientia</taxon>
    </lineage>
</organism>
<comment type="subcellular location">
    <subcellularLocation>
        <location evidence="2">Membrane</location>
    </subcellularLocation>
</comment>
<evidence type="ECO:0000256" key="6">
    <source>
        <dbReference type="ARBA" id="ARBA00022692"/>
    </source>
</evidence>
<feature type="transmembrane region" description="Helical" evidence="11">
    <location>
        <begin position="164"/>
        <end position="189"/>
    </location>
</feature>
<dbReference type="EMBL" id="SMYL01000003">
    <property type="protein sequence ID" value="TDK66601.1"/>
    <property type="molecule type" value="Genomic_DNA"/>
</dbReference>
<dbReference type="PANTHER" id="PTHR45436:SF8">
    <property type="entry name" value="HISTIDINE KINASE"/>
    <property type="match status" value="1"/>
</dbReference>
<dbReference type="CDD" id="cd06225">
    <property type="entry name" value="HAMP"/>
    <property type="match status" value="1"/>
</dbReference>
<dbReference type="InterPro" id="IPR003660">
    <property type="entry name" value="HAMP_dom"/>
</dbReference>
<dbReference type="RefSeq" id="WP_133327647.1">
    <property type="nucleotide sequence ID" value="NZ_SMYL01000003.1"/>
</dbReference>
<dbReference type="InterPro" id="IPR005467">
    <property type="entry name" value="His_kinase_dom"/>
</dbReference>
<dbReference type="CDD" id="cd00082">
    <property type="entry name" value="HisKA"/>
    <property type="match status" value="1"/>
</dbReference>
<keyword evidence="6 11" id="KW-0812">Transmembrane</keyword>
<dbReference type="InterPro" id="IPR004358">
    <property type="entry name" value="Sig_transdc_His_kin-like_C"/>
</dbReference>
<dbReference type="InterPro" id="IPR036097">
    <property type="entry name" value="HisK_dim/P_sf"/>
</dbReference>
<evidence type="ECO:0000313" key="14">
    <source>
        <dbReference type="EMBL" id="TDK66601.1"/>
    </source>
</evidence>
<reference evidence="14 15" key="1">
    <citation type="submission" date="2019-03" db="EMBL/GenBank/DDBJ databases">
        <title>Sapientia aquatica gen. nov., sp. nov., isolated from a crater lake.</title>
        <authorList>
            <person name="Felfoldi T."/>
            <person name="Szabo A."/>
            <person name="Toth E."/>
            <person name="Schumann P."/>
            <person name="Keki Z."/>
            <person name="Marialigeti K."/>
            <person name="Mathe I."/>
        </authorList>
    </citation>
    <scope>NUCLEOTIDE SEQUENCE [LARGE SCALE GENOMIC DNA]</scope>
    <source>
        <strain evidence="14 15">SA-152</strain>
    </source>
</reference>
<evidence type="ECO:0000256" key="8">
    <source>
        <dbReference type="ARBA" id="ARBA00022989"/>
    </source>
</evidence>
<feature type="transmembrane region" description="Helical" evidence="11">
    <location>
        <begin position="12"/>
        <end position="37"/>
    </location>
</feature>
<name>A0A4R5W2D4_9BURK</name>
<dbReference type="Gene3D" id="6.10.340.10">
    <property type="match status" value="1"/>
</dbReference>
<dbReference type="PRINTS" id="PR00344">
    <property type="entry name" value="BCTRLSENSOR"/>
</dbReference>
<dbReference type="InterPro" id="IPR003594">
    <property type="entry name" value="HATPase_dom"/>
</dbReference>
<dbReference type="OrthoDB" id="9809766at2"/>
<dbReference type="SMART" id="SM00304">
    <property type="entry name" value="HAMP"/>
    <property type="match status" value="1"/>
</dbReference>
<keyword evidence="15" id="KW-1185">Reference proteome</keyword>